<evidence type="ECO:0000313" key="2">
    <source>
        <dbReference type="EMBL" id="MBK1856147.1"/>
    </source>
</evidence>
<feature type="signal peptide" evidence="1">
    <location>
        <begin position="1"/>
        <end position="22"/>
    </location>
</feature>
<dbReference type="PROSITE" id="PS51257">
    <property type="entry name" value="PROKAR_LIPOPROTEIN"/>
    <property type="match status" value="1"/>
</dbReference>
<dbReference type="EMBL" id="JAENIG010000010">
    <property type="protein sequence ID" value="MBK1856147.1"/>
    <property type="molecule type" value="Genomic_DNA"/>
</dbReference>
<dbReference type="Proteomes" id="UP000634206">
    <property type="component" value="Unassembled WGS sequence"/>
</dbReference>
<evidence type="ECO:0008006" key="4">
    <source>
        <dbReference type="Google" id="ProtNLM"/>
    </source>
</evidence>
<comment type="caution">
    <text evidence="2">The sequence shown here is derived from an EMBL/GenBank/DDBJ whole genome shotgun (WGS) entry which is preliminary data.</text>
</comment>
<gene>
    <name evidence="2" type="ORF">JIN83_14330</name>
</gene>
<evidence type="ECO:0000256" key="1">
    <source>
        <dbReference type="SAM" id="SignalP"/>
    </source>
</evidence>
<evidence type="ECO:0000313" key="3">
    <source>
        <dbReference type="Proteomes" id="UP000634206"/>
    </source>
</evidence>
<dbReference type="AlphaFoldDB" id="A0AAE2SEZ2"/>
<protein>
    <recommendedName>
        <fullName evidence="4">Lipoprotein</fullName>
    </recommendedName>
</protein>
<feature type="chain" id="PRO_5042175998" description="Lipoprotein" evidence="1">
    <location>
        <begin position="23"/>
        <end position="146"/>
    </location>
</feature>
<keyword evidence="1" id="KW-0732">Signal</keyword>
<keyword evidence="3" id="KW-1185">Reference proteome</keyword>
<reference evidence="2" key="1">
    <citation type="submission" date="2021-01" db="EMBL/GenBank/DDBJ databases">
        <title>Modified the classification status of verrucomicrobia.</title>
        <authorList>
            <person name="Feng X."/>
        </authorList>
    </citation>
    <scope>NUCLEOTIDE SEQUENCE</scope>
    <source>
        <strain evidence="2">5K15</strain>
    </source>
</reference>
<dbReference type="RefSeq" id="WP_309490761.1">
    <property type="nucleotide sequence ID" value="NZ_JAENIG010000010.1"/>
</dbReference>
<organism evidence="2 3">
    <name type="scientific">Oceaniferula flava</name>
    <dbReference type="NCBI Taxonomy" id="2800421"/>
    <lineage>
        <taxon>Bacteria</taxon>
        <taxon>Pseudomonadati</taxon>
        <taxon>Verrucomicrobiota</taxon>
        <taxon>Verrucomicrobiia</taxon>
        <taxon>Verrucomicrobiales</taxon>
        <taxon>Verrucomicrobiaceae</taxon>
        <taxon>Oceaniferula</taxon>
    </lineage>
</organism>
<sequence>MKIILFLSLPLLALLASCSSTPTSRIEDNPSIYKSLSPKHQELVSKGQIARGMNKPAVFLAMGHPDGKVIGNKDGKDYERWDYTQMVPVYSSGFSPYYGYGFGRHGYGPRYGIGYIPSVHYVPRRGSSVDFSNGKVTGWNYVSRNF</sequence>
<accession>A0AAE2SEZ2</accession>
<name>A0AAE2SEZ2_9BACT</name>
<proteinExistence type="predicted"/>